<keyword evidence="3" id="KW-0540">Nuclease</keyword>
<keyword evidence="2" id="KW-0548">Nucleotidyltransferase</keyword>
<dbReference type="GO" id="GO:0003964">
    <property type="term" value="F:RNA-directed DNA polymerase activity"/>
    <property type="evidence" value="ECO:0007669"/>
    <property type="project" value="UniProtKB-KW"/>
</dbReference>
<dbReference type="CDD" id="cd09274">
    <property type="entry name" value="RNase_HI_RT_Ty3"/>
    <property type="match status" value="1"/>
</dbReference>
<gene>
    <name evidence="8" type="ORF">DLAC_05603</name>
</gene>
<organism evidence="8 9">
    <name type="scientific">Tieghemostelium lacteum</name>
    <name type="common">Slime mold</name>
    <name type="synonym">Dictyostelium lacteum</name>
    <dbReference type="NCBI Taxonomy" id="361077"/>
    <lineage>
        <taxon>Eukaryota</taxon>
        <taxon>Amoebozoa</taxon>
        <taxon>Evosea</taxon>
        <taxon>Eumycetozoa</taxon>
        <taxon>Dictyostelia</taxon>
        <taxon>Dictyosteliales</taxon>
        <taxon>Raperosteliaceae</taxon>
        <taxon>Tieghemostelium</taxon>
    </lineage>
</organism>
<dbReference type="InParanoid" id="A0A151ZGJ7"/>
<dbReference type="EMBL" id="LODT01000028">
    <property type="protein sequence ID" value="KYQ93000.1"/>
    <property type="molecule type" value="Genomic_DNA"/>
</dbReference>
<reference evidence="8 9" key="1">
    <citation type="submission" date="2015-12" db="EMBL/GenBank/DDBJ databases">
        <title>Dictyostelia acquired genes for synthesis and detection of signals that induce cell-type specialization by lateral gene transfer from prokaryotes.</title>
        <authorList>
            <person name="Gloeckner G."/>
            <person name="Schaap P."/>
        </authorList>
    </citation>
    <scope>NUCLEOTIDE SEQUENCE [LARGE SCALE GENOMIC DNA]</scope>
    <source>
        <strain evidence="8 9">TK</strain>
    </source>
</reference>
<dbReference type="Pfam" id="PF17917">
    <property type="entry name" value="RT_RNaseH"/>
    <property type="match status" value="1"/>
</dbReference>
<dbReference type="PANTHER" id="PTHR34072:SF52">
    <property type="entry name" value="RIBONUCLEASE H"/>
    <property type="match status" value="1"/>
</dbReference>
<evidence type="ECO:0000256" key="4">
    <source>
        <dbReference type="ARBA" id="ARBA00022759"/>
    </source>
</evidence>
<evidence type="ECO:0000256" key="2">
    <source>
        <dbReference type="ARBA" id="ARBA00022695"/>
    </source>
</evidence>
<dbReference type="STRING" id="361077.A0A151ZGJ7"/>
<dbReference type="InterPro" id="IPR043502">
    <property type="entry name" value="DNA/RNA_pol_sf"/>
</dbReference>
<keyword evidence="1" id="KW-0808">Transferase</keyword>
<dbReference type="InterPro" id="IPR041373">
    <property type="entry name" value="RT_RNaseH"/>
</dbReference>
<keyword evidence="6" id="KW-0695">RNA-directed DNA polymerase</keyword>
<dbReference type="SUPFAM" id="SSF56672">
    <property type="entry name" value="DNA/RNA polymerases"/>
    <property type="match status" value="1"/>
</dbReference>
<evidence type="ECO:0000313" key="9">
    <source>
        <dbReference type="Proteomes" id="UP000076078"/>
    </source>
</evidence>
<dbReference type="Proteomes" id="UP000076078">
    <property type="component" value="Unassembled WGS sequence"/>
</dbReference>
<comment type="caution">
    <text evidence="8">The sequence shown here is derived from an EMBL/GenBank/DDBJ whole genome shotgun (WGS) entry which is preliminary data.</text>
</comment>
<dbReference type="GO" id="GO:0004519">
    <property type="term" value="F:endonuclease activity"/>
    <property type="evidence" value="ECO:0007669"/>
    <property type="project" value="UniProtKB-KW"/>
</dbReference>
<sequence length="324" mass="36586">MKVEMKKFYKDFERKRITEIEKEKKRLLASLQSNPTQKKAIADRINEIADIQLKDNYVKSSVNKLLYGEVPSKLLTATLKKPFVLETDASGVGAGATLLQDSKVISWFSKKFNDNEKRILTACEKECYAIVLALKHFHYIVASSPITVITDNNALLALKDGKINNSRLLKWKLTLADYQITLVHKPGKLNVVPDALSRGNYGTMSLNNLSVSNVVFKNSSVLYKNDQLAEKVADTSLKVSQEFKEKLEKFQSQDPELNSMAEYLKTSKLPSPSINQKNVILMSYFYVVVDNILYRVQPQRNSNINAPSSYILLIAVPRAMVDSV</sequence>
<evidence type="ECO:0000256" key="6">
    <source>
        <dbReference type="ARBA" id="ARBA00022918"/>
    </source>
</evidence>
<dbReference type="Gene3D" id="3.10.20.370">
    <property type="match status" value="1"/>
</dbReference>
<evidence type="ECO:0000259" key="7">
    <source>
        <dbReference type="Pfam" id="PF17917"/>
    </source>
</evidence>
<dbReference type="AlphaFoldDB" id="A0A151ZGJ7"/>
<name>A0A151ZGJ7_TIELA</name>
<dbReference type="PANTHER" id="PTHR34072">
    <property type="entry name" value="ENZYMATIC POLYPROTEIN-RELATED"/>
    <property type="match status" value="1"/>
</dbReference>
<dbReference type="OrthoDB" id="16365at2759"/>
<keyword evidence="9" id="KW-1185">Reference proteome</keyword>
<evidence type="ECO:0000256" key="5">
    <source>
        <dbReference type="ARBA" id="ARBA00022801"/>
    </source>
</evidence>
<keyword evidence="5" id="KW-0378">Hydrolase</keyword>
<accession>A0A151ZGJ7</accession>
<evidence type="ECO:0000256" key="3">
    <source>
        <dbReference type="ARBA" id="ARBA00022722"/>
    </source>
</evidence>
<feature type="domain" description="Reverse transcriptase RNase H-like" evidence="7">
    <location>
        <begin position="79"/>
        <end position="178"/>
    </location>
</feature>
<evidence type="ECO:0000256" key="1">
    <source>
        <dbReference type="ARBA" id="ARBA00022679"/>
    </source>
</evidence>
<protein>
    <submittedName>
        <fullName evidence="8">Polyprotein</fullName>
    </submittedName>
</protein>
<dbReference type="GO" id="GO:0016787">
    <property type="term" value="F:hydrolase activity"/>
    <property type="evidence" value="ECO:0007669"/>
    <property type="project" value="UniProtKB-KW"/>
</dbReference>
<keyword evidence="4" id="KW-0255">Endonuclease</keyword>
<proteinExistence type="predicted"/>
<evidence type="ECO:0000313" key="8">
    <source>
        <dbReference type="EMBL" id="KYQ93000.1"/>
    </source>
</evidence>